<gene>
    <name evidence="6" type="ORF">L249_8581</name>
</gene>
<reference evidence="6 7" key="1">
    <citation type="journal article" date="2015" name="BMC Genomics">
        <title>Insights from the genome of Ophiocordyceps polyrhachis-furcata to pathogenicity and host specificity in insect fungi.</title>
        <authorList>
            <person name="Wichadakul D."/>
            <person name="Kobmoo N."/>
            <person name="Ingsriswang S."/>
            <person name="Tangphatsornruang S."/>
            <person name="Chantasingh D."/>
            <person name="Luangsa-ard J.J."/>
            <person name="Eurwilaichitr L."/>
        </authorList>
    </citation>
    <scope>NUCLEOTIDE SEQUENCE [LARGE SCALE GENOMIC DNA]</scope>
    <source>
        <strain evidence="6 7">BCC 54312</strain>
    </source>
</reference>
<dbReference type="GO" id="GO:0016846">
    <property type="term" value="F:carbon-sulfur lyase activity"/>
    <property type="evidence" value="ECO:0007669"/>
    <property type="project" value="InterPro"/>
</dbReference>
<dbReference type="Gene3D" id="3.90.1590.10">
    <property type="entry name" value="glutathione-dependent formaldehyde- activating enzyme (gfa)"/>
    <property type="match status" value="1"/>
</dbReference>
<dbReference type="PROSITE" id="PS51891">
    <property type="entry name" value="CENP_V_GFA"/>
    <property type="match status" value="1"/>
</dbReference>
<evidence type="ECO:0000313" key="6">
    <source>
        <dbReference type="EMBL" id="RCI10218.1"/>
    </source>
</evidence>
<keyword evidence="7" id="KW-1185">Reference proteome</keyword>
<evidence type="ECO:0000313" key="7">
    <source>
        <dbReference type="Proteomes" id="UP000253664"/>
    </source>
</evidence>
<dbReference type="InterPro" id="IPR006913">
    <property type="entry name" value="CENP-V/GFA"/>
</dbReference>
<dbReference type="OrthoDB" id="10261637at2759"/>
<dbReference type="SUPFAM" id="SSF51316">
    <property type="entry name" value="Mss4-like"/>
    <property type="match status" value="1"/>
</dbReference>
<dbReference type="EMBL" id="LKCN02000013">
    <property type="protein sequence ID" value="RCI10218.1"/>
    <property type="molecule type" value="Genomic_DNA"/>
</dbReference>
<sequence length="187" mass="21073">MTALCHCTDCQKWTGGAFTSNIIVQRDVFQVTKGKVKVWDVVPNVNNGHANRRFFCPNCGSGLYTELDLLPDYTCINAGSLHGRAAGLDGEVDFELYAKSRVDYLRPCSGARQEAFFDLESPAIVDLQMRTSKIKKEEEEKGQVMDFEIDTDTEIAYGFTPEQAADMDLWWDSDLKPEIRRETILGC</sequence>
<comment type="caution">
    <text evidence="6">The sequence shown here is derived from an EMBL/GenBank/DDBJ whole genome shotgun (WGS) entry which is preliminary data.</text>
</comment>
<keyword evidence="4" id="KW-0456">Lyase</keyword>
<dbReference type="PANTHER" id="PTHR33337:SF30">
    <property type="entry name" value="DUF636 DOMAIN PROTEIN (AFU_ORTHOLOGUE AFUA_1G03180)"/>
    <property type="match status" value="1"/>
</dbReference>
<evidence type="ECO:0000256" key="2">
    <source>
        <dbReference type="ARBA" id="ARBA00022723"/>
    </source>
</evidence>
<dbReference type="GO" id="GO:0046872">
    <property type="term" value="F:metal ion binding"/>
    <property type="evidence" value="ECO:0007669"/>
    <property type="project" value="UniProtKB-KW"/>
</dbReference>
<dbReference type="InterPro" id="IPR011057">
    <property type="entry name" value="Mss4-like_sf"/>
</dbReference>
<evidence type="ECO:0000256" key="4">
    <source>
        <dbReference type="ARBA" id="ARBA00023239"/>
    </source>
</evidence>
<organism evidence="6 7">
    <name type="scientific">Ophiocordyceps polyrhachis-furcata BCC 54312</name>
    <dbReference type="NCBI Taxonomy" id="1330021"/>
    <lineage>
        <taxon>Eukaryota</taxon>
        <taxon>Fungi</taxon>
        <taxon>Dikarya</taxon>
        <taxon>Ascomycota</taxon>
        <taxon>Pezizomycotina</taxon>
        <taxon>Sordariomycetes</taxon>
        <taxon>Hypocreomycetidae</taxon>
        <taxon>Hypocreales</taxon>
        <taxon>Ophiocordycipitaceae</taxon>
        <taxon>Ophiocordyceps</taxon>
    </lineage>
</organism>
<accession>A0A367L734</accession>
<dbReference type="Proteomes" id="UP000253664">
    <property type="component" value="Unassembled WGS sequence"/>
</dbReference>
<comment type="similarity">
    <text evidence="1">Belongs to the Gfa family.</text>
</comment>
<dbReference type="Pfam" id="PF04828">
    <property type="entry name" value="GFA"/>
    <property type="match status" value="1"/>
</dbReference>
<proteinExistence type="inferred from homology"/>
<feature type="domain" description="CENP-V/GFA" evidence="5">
    <location>
        <begin position="1"/>
        <end position="95"/>
    </location>
</feature>
<evidence type="ECO:0000259" key="5">
    <source>
        <dbReference type="PROSITE" id="PS51891"/>
    </source>
</evidence>
<keyword evidence="2" id="KW-0479">Metal-binding</keyword>
<name>A0A367L734_9HYPO</name>
<keyword evidence="3" id="KW-0862">Zinc</keyword>
<dbReference type="PANTHER" id="PTHR33337">
    <property type="entry name" value="GFA DOMAIN-CONTAINING PROTEIN"/>
    <property type="match status" value="1"/>
</dbReference>
<dbReference type="AlphaFoldDB" id="A0A367L734"/>
<evidence type="ECO:0000256" key="1">
    <source>
        <dbReference type="ARBA" id="ARBA00005495"/>
    </source>
</evidence>
<protein>
    <recommendedName>
        <fullName evidence="5">CENP-V/GFA domain-containing protein</fullName>
    </recommendedName>
</protein>
<evidence type="ECO:0000256" key="3">
    <source>
        <dbReference type="ARBA" id="ARBA00022833"/>
    </source>
</evidence>